<comment type="caution">
    <text evidence="3">The sequence shown here is derived from an EMBL/GenBank/DDBJ whole genome shotgun (WGS) entry which is preliminary data.</text>
</comment>
<evidence type="ECO:0000256" key="1">
    <source>
        <dbReference type="SAM" id="MobiDB-lite"/>
    </source>
</evidence>
<sequence>MLFAVLPLLFLATSAHAALSILYPNTNTVWYKNNTVALNWTATNPSTDTYFFRTFLGNSDSGLLATNQSLADQTNATASYVRVLLPGVPSGGGYVVYFVNSTNESQVFATSQPFRIEDGIVATSTTPPSSQTASPSSNNNIPNAQSNTANPFASSSRAAAMGLKPNYDSLSSLLAQGAAVMLCVGAGVGMLV</sequence>
<accession>A0AA38LS52</accession>
<dbReference type="AlphaFoldDB" id="A0AA38LS52"/>
<organism evidence="3 4">
    <name type="scientific">Dioszegia hungarica</name>
    <dbReference type="NCBI Taxonomy" id="4972"/>
    <lineage>
        <taxon>Eukaryota</taxon>
        <taxon>Fungi</taxon>
        <taxon>Dikarya</taxon>
        <taxon>Basidiomycota</taxon>
        <taxon>Agaricomycotina</taxon>
        <taxon>Tremellomycetes</taxon>
        <taxon>Tremellales</taxon>
        <taxon>Bulleribasidiaceae</taxon>
        <taxon>Dioszegia</taxon>
    </lineage>
</organism>
<evidence type="ECO:0008006" key="5">
    <source>
        <dbReference type="Google" id="ProtNLM"/>
    </source>
</evidence>
<keyword evidence="4" id="KW-1185">Reference proteome</keyword>
<dbReference type="GeneID" id="77729315"/>
<feature type="region of interest" description="Disordered" evidence="1">
    <location>
        <begin position="122"/>
        <end position="150"/>
    </location>
</feature>
<evidence type="ECO:0000256" key="2">
    <source>
        <dbReference type="SAM" id="SignalP"/>
    </source>
</evidence>
<reference evidence="3" key="1">
    <citation type="journal article" date="2022" name="G3 (Bethesda)">
        <title>High quality genome of the basidiomycete yeast Dioszegia hungarica PDD-24b-2 isolated from cloud water.</title>
        <authorList>
            <person name="Jarrige D."/>
            <person name="Haridas S."/>
            <person name="Bleykasten-Grosshans C."/>
            <person name="Joly M."/>
            <person name="Nadalig T."/>
            <person name="Sancelme M."/>
            <person name="Vuilleumier S."/>
            <person name="Grigoriev I.V."/>
            <person name="Amato P."/>
            <person name="Bringel F."/>
        </authorList>
    </citation>
    <scope>NUCLEOTIDE SEQUENCE</scope>
    <source>
        <strain evidence="3">PDD-24b-2</strain>
    </source>
</reference>
<evidence type="ECO:0000313" key="4">
    <source>
        <dbReference type="Proteomes" id="UP001164286"/>
    </source>
</evidence>
<name>A0AA38LS52_9TREE</name>
<dbReference type="Proteomes" id="UP001164286">
    <property type="component" value="Unassembled WGS sequence"/>
</dbReference>
<gene>
    <name evidence="3" type="ORF">MKK02DRAFT_38454</name>
</gene>
<dbReference type="EMBL" id="JAKWFO010000008">
    <property type="protein sequence ID" value="KAI9633795.1"/>
    <property type="molecule type" value="Genomic_DNA"/>
</dbReference>
<protein>
    <recommendedName>
        <fullName evidence="5">Ser-Thr-rich glycosyl-phosphatidyl-inositol-anchored membrane family-domain-containing protein</fullName>
    </recommendedName>
</protein>
<feature type="chain" id="PRO_5041241536" description="Ser-Thr-rich glycosyl-phosphatidyl-inositol-anchored membrane family-domain-containing protein" evidence="2">
    <location>
        <begin position="18"/>
        <end position="192"/>
    </location>
</feature>
<feature type="signal peptide" evidence="2">
    <location>
        <begin position="1"/>
        <end position="17"/>
    </location>
</feature>
<evidence type="ECO:0000313" key="3">
    <source>
        <dbReference type="EMBL" id="KAI9633795.1"/>
    </source>
</evidence>
<keyword evidence="2" id="KW-0732">Signal</keyword>
<proteinExistence type="predicted"/>
<dbReference type="RefSeq" id="XP_052943572.1">
    <property type="nucleotide sequence ID" value="XM_053090110.1"/>
</dbReference>